<evidence type="ECO:0000313" key="2">
    <source>
        <dbReference type="Proteomes" id="UP001221757"/>
    </source>
</evidence>
<feature type="non-terminal residue" evidence="1">
    <location>
        <position position="1"/>
    </location>
</feature>
<dbReference type="EMBL" id="JARKIE010000162">
    <property type="protein sequence ID" value="KAJ7673451.1"/>
    <property type="molecule type" value="Genomic_DNA"/>
</dbReference>
<dbReference type="AlphaFoldDB" id="A0AAD7GBF2"/>
<organism evidence="1 2">
    <name type="scientific">Mycena rosella</name>
    <name type="common">Pink bonnet</name>
    <name type="synonym">Agaricus rosellus</name>
    <dbReference type="NCBI Taxonomy" id="1033263"/>
    <lineage>
        <taxon>Eukaryota</taxon>
        <taxon>Fungi</taxon>
        <taxon>Dikarya</taxon>
        <taxon>Basidiomycota</taxon>
        <taxon>Agaricomycotina</taxon>
        <taxon>Agaricomycetes</taxon>
        <taxon>Agaricomycetidae</taxon>
        <taxon>Agaricales</taxon>
        <taxon>Marasmiineae</taxon>
        <taxon>Mycenaceae</taxon>
        <taxon>Mycena</taxon>
    </lineage>
</organism>
<dbReference type="Proteomes" id="UP001221757">
    <property type="component" value="Unassembled WGS sequence"/>
</dbReference>
<protein>
    <submittedName>
        <fullName evidence="1">Uncharacterized protein</fullName>
    </submittedName>
</protein>
<sequence>VNAIVPHWGHLHHHTPTPLSSETVHAPRPVRSVLAHEMRLQVERNGTRHSQAPHFKIILSSTSLRRVRVQHAVWPKAKVCLILGCYGNAIVIRHPDVGSGPQASDAGDGIGASYTGAIGR</sequence>
<proteinExistence type="predicted"/>
<comment type="caution">
    <text evidence="1">The sequence shown here is derived from an EMBL/GenBank/DDBJ whole genome shotgun (WGS) entry which is preliminary data.</text>
</comment>
<accession>A0AAD7GBF2</accession>
<keyword evidence="2" id="KW-1185">Reference proteome</keyword>
<gene>
    <name evidence="1" type="ORF">B0H17DRAFT_1242720</name>
</gene>
<evidence type="ECO:0000313" key="1">
    <source>
        <dbReference type="EMBL" id="KAJ7673451.1"/>
    </source>
</evidence>
<name>A0AAD7GBF2_MYCRO</name>
<reference evidence="1" key="1">
    <citation type="submission" date="2023-03" db="EMBL/GenBank/DDBJ databases">
        <title>Massive genome expansion in bonnet fungi (Mycena s.s.) driven by repeated elements and novel gene families across ecological guilds.</title>
        <authorList>
            <consortium name="Lawrence Berkeley National Laboratory"/>
            <person name="Harder C.B."/>
            <person name="Miyauchi S."/>
            <person name="Viragh M."/>
            <person name="Kuo A."/>
            <person name="Thoen E."/>
            <person name="Andreopoulos B."/>
            <person name="Lu D."/>
            <person name="Skrede I."/>
            <person name="Drula E."/>
            <person name="Henrissat B."/>
            <person name="Morin E."/>
            <person name="Kohler A."/>
            <person name="Barry K."/>
            <person name="LaButti K."/>
            <person name="Morin E."/>
            <person name="Salamov A."/>
            <person name="Lipzen A."/>
            <person name="Mereny Z."/>
            <person name="Hegedus B."/>
            <person name="Baldrian P."/>
            <person name="Stursova M."/>
            <person name="Weitz H."/>
            <person name="Taylor A."/>
            <person name="Grigoriev I.V."/>
            <person name="Nagy L.G."/>
            <person name="Martin F."/>
            <person name="Kauserud H."/>
        </authorList>
    </citation>
    <scope>NUCLEOTIDE SEQUENCE</scope>
    <source>
        <strain evidence="1">CBHHK067</strain>
    </source>
</reference>